<evidence type="ECO:0000313" key="3">
    <source>
        <dbReference type="Proteomes" id="UP000000305"/>
    </source>
</evidence>
<feature type="compositionally biased region" description="Polar residues" evidence="1">
    <location>
        <begin position="69"/>
        <end position="85"/>
    </location>
</feature>
<dbReference type="Proteomes" id="UP000000305">
    <property type="component" value="Unassembled WGS sequence"/>
</dbReference>
<dbReference type="AlphaFoldDB" id="E9I168"/>
<dbReference type="KEGG" id="dpx:DAPPUDRAFT_270717"/>
<feature type="region of interest" description="Disordered" evidence="1">
    <location>
        <begin position="47"/>
        <end position="85"/>
    </location>
</feature>
<evidence type="ECO:0000256" key="1">
    <source>
        <dbReference type="SAM" id="MobiDB-lite"/>
    </source>
</evidence>
<protein>
    <submittedName>
        <fullName evidence="2">Uncharacterized protein</fullName>
    </submittedName>
</protein>
<proteinExistence type="predicted"/>
<dbReference type="HOGENOM" id="CLU_2514930_0_0_1"/>
<dbReference type="EMBL" id="GL733717">
    <property type="protein sequence ID" value="EFX62258.1"/>
    <property type="molecule type" value="Genomic_DNA"/>
</dbReference>
<evidence type="ECO:0000313" key="2">
    <source>
        <dbReference type="EMBL" id="EFX62258.1"/>
    </source>
</evidence>
<feature type="compositionally biased region" description="Basic and acidic residues" evidence="1">
    <location>
        <begin position="48"/>
        <end position="65"/>
    </location>
</feature>
<reference evidence="2 3" key="1">
    <citation type="journal article" date="2011" name="Science">
        <title>The ecoresponsive genome of Daphnia pulex.</title>
        <authorList>
            <person name="Colbourne J.K."/>
            <person name="Pfrender M.E."/>
            <person name="Gilbert D."/>
            <person name="Thomas W.K."/>
            <person name="Tucker A."/>
            <person name="Oakley T.H."/>
            <person name="Tokishita S."/>
            <person name="Aerts A."/>
            <person name="Arnold G.J."/>
            <person name="Basu M.K."/>
            <person name="Bauer D.J."/>
            <person name="Caceres C.E."/>
            <person name="Carmel L."/>
            <person name="Casola C."/>
            <person name="Choi J.H."/>
            <person name="Detter J.C."/>
            <person name="Dong Q."/>
            <person name="Dusheyko S."/>
            <person name="Eads B.D."/>
            <person name="Frohlich T."/>
            <person name="Geiler-Samerotte K.A."/>
            <person name="Gerlach D."/>
            <person name="Hatcher P."/>
            <person name="Jogdeo S."/>
            <person name="Krijgsveld J."/>
            <person name="Kriventseva E.V."/>
            <person name="Kultz D."/>
            <person name="Laforsch C."/>
            <person name="Lindquist E."/>
            <person name="Lopez J."/>
            <person name="Manak J.R."/>
            <person name="Muller J."/>
            <person name="Pangilinan J."/>
            <person name="Patwardhan R.P."/>
            <person name="Pitluck S."/>
            <person name="Pritham E.J."/>
            <person name="Rechtsteiner A."/>
            <person name="Rho M."/>
            <person name="Rogozin I.B."/>
            <person name="Sakarya O."/>
            <person name="Salamov A."/>
            <person name="Schaack S."/>
            <person name="Shapiro H."/>
            <person name="Shiga Y."/>
            <person name="Skalitzky C."/>
            <person name="Smith Z."/>
            <person name="Souvorov A."/>
            <person name="Sung W."/>
            <person name="Tang Z."/>
            <person name="Tsuchiya D."/>
            <person name="Tu H."/>
            <person name="Vos H."/>
            <person name="Wang M."/>
            <person name="Wolf Y.I."/>
            <person name="Yamagata H."/>
            <person name="Yamada T."/>
            <person name="Ye Y."/>
            <person name="Shaw J.R."/>
            <person name="Andrews J."/>
            <person name="Crease T.J."/>
            <person name="Tang H."/>
            <person name="Lucas S.M."/>
            <person name="Robertson H.M."/>
            <person name="Bork P."/>
            <person name="Koonin E.V."/>
            <person name="Zdobnov E.M."/>
            <person name="Grigoriev I.V."/>
            <person name="Lynch M."/>
            <person name="Boore J.L."/>
        </authorList>
    </citation>
    <scope>NUCLEOTIDE SEQUENCE [LARGE SCALE GENOMIC DNA]</scope>
</reference>
<dbReference type="PhylomeDB" id="E9I168"/>
<dbReference type="InParanoid" id="E9I168"/>
<accession>E9I168</accession>
<feature type="compositionally biased region" description="Basic and acidic residues" evidence="1">
    <location>
        <begin position="15"/>
        <end position="25"/>
    </location>
</feature>
<feature type="region of interest" description="Disordered" evidence="1">
    <location>
        <begin position="1"/>
        <end position="25"/>
    </location>
</feature>
<organism evidence="2 3">
    <name type="scientific">Daphnia pulex</name>
    <name type="common">Water flea</name>
    <dbReference type="NCBI Taxonomy" id="6669"/>
    <lineage>
        <taxon>Eukaryota</taxon>
        <taxon>Metazoa</taxon>
        <taxon>Ecdysozoa</taxon>
        <taxon>Arthropoda</taxon>
        <taxon>Crustacea</taxon>
        <taxon>Branchiopoda</taxon>
        <taxon>Diplostraca</taxon>
        <taxon>Cladocera</taxon>
        <taxon>Anomopoda</taxon>
        <taxon>Daphniidae</taxon>
        <taxon>Daphnia</taxon>
    </lineage>
</organism>
<name>E9I168_DAPPU</name>
<gene>
    <name evidence="2" type="ORF">DAPPUDRAFT_270717</name>
</gene>
<keyword evidence="3" id="KW-1185">Reference proteome</keyword>
<sequence length="85" mass="9714">MMSWIALPKRSSRKRTTEDANDEKIEDYGVNDFAVAVQQKDTQINFGKDTRREMTLESTRLKGTDDPTTDQPPQIGQISQTDTHK</sequence>